<organism evidence="7 8">
    <name type="scientific">Novosphingobium rhizovicinum</name>
    <dbReference type="NCBI Taxonomy" id="3228928"/>
    <lineage>
        <taxon>Bacteria</taxon>
        <taxon>Pseudomonadati</taxon>
        <taxon>Pseudomonadota</taxon>
        <taxon>Alphaproteobacteria</taxon>
        <taxon>Sphingomonadales</taxon>
        <taxon>Sphingomonadaceae</taxon>
        <taxon>Novosphingobium</taxon>
    </lineage>
</organism>
<sequence>MTLAVLVARYALFAVIATVANLGIQRLVLRAGEGMSFYIAAVFAGTLAGLVIKYALDKRWIFFDPGTGLRNHSQKFTLYTAMGVVTTAVFWATESLFWFVWQTQFMREFGAVLGLALGYLIKYRLDRRFVFTDAALQQGSSGKAVTQ</sequence>
<evidence type="ECO:0000313" key="8">
    <source>
        <dbReference type="Proteomes" id="UP001556118"/>
    </source>
</evidence>
<dbReference type="Proteomes" id="UP001556118">
    <property type="component" value="Unassembled WGS sequence"/>
</dbReference>
<evidence type="ECO:0000313" key="7">
    <source>
        <dbReference type="EMBL" id="MEW9855771.1"/>
    </source>
</evidence>
<evidence type="ECO:0000256" key="4">
    <source>
        <dbReference type="ARBA" id="ARBA00023136"/>
    </source>
</evidence>
<dbReference type="RefSeq" id="WP_367773703.1">
    <property type="nucleotide sequence ID" value="NZ_JBFNXR010000047.1"/>
</dbReference>
<proteinExistence type="predicted"/>
<protein>
    <submittedName>
        <fullName evidence="7">GtrA family protein</fullName>
    </submittedName>
</protein>
<keyword evidence="3 5" id="KW-1133">Transmembrane helix</keyword>
<evidence type="ECO:0000256" key="2">
    <source>
        <dbReference type="ARBA" id="ARBA00022692"/>
    </source>
</evidence>
<evidence type="ECO:0000256" key="3">
    <source>
        <dbReference type="ARBA" id="ARBA00022989"/>
    </source>
</evidence>
<feature type="transmembrane region" description="Helical" evidence="5">
    <location>
        <begin position="35"/>
        <end position="56"/>
    </location>
</feature>
<evidence type="ECO:0000256" key="1">
    <source>
        <dbReference type="ARBA" id="ARBA00004141"/>
    </source>
</evidence>
<feature type="transmembrane region" description="Helical" evidence="5">
    <location>
        <begin position="7"/>
        <end position="29"/>
    </location>
</feature>
<keyword evidence="2 5" id="KW-0812">Transmembrane</keyword>
<name>A0ABV3RCE4_9SPHN</name>
<gene>
    <name evidence="7" type="ORF">ABUH87_11515</name>
</gene>
<dbReference type="InterPro" id="IPR007267">
    <property type="entry name" value="GtrA_DPMS_TM"/>
</dbReference>
<dbReference type="Pfam" id="PF04138">
    <property type="entry name" value="GtrA_DPMS_TM"/>
    <property type="match status" value="1"/>
</dbReference>
<reference evidence="7 8" key="1">
    <citation type="submission" date="2024-06" db="EMBL/GenBank/DDBJ databases">
        <title>Novosphingobium rhizovicinus M1R2S20.</title>
        <authorList>
            <person name="Sun J.-Q."/>
        </authorList>
    </citation>
    <scope>NUCLEOTIDE SEQUENCE [LARGE SCALE GENOMIC DNA]</scope>
    <source>
        <strain evidence="7 8">M1R2S20</strain>
    </source>
</reference>
<dbReference type="NCBIfam" id="NF037976">
    <property type="entry name" value="gtrA_1"/>
    <property type="match status" value="1"/>
</dbReference>
<keyword evidence="4 5" id="KW-0472">Membrane</keyword>
<comment type="subcellular location">
    <subcellularLocation>
        <location evidence="1">Membrane</location>
        <topology evidence="1">Multi-pass membrane protein</topology>
    </subcellularLocation>
</comment>
<feature type="domain" description="GtrA/DPMS transmembrane" evidence="6">
    <location>
        <begin position="9"/>
        <end position="131"/>
    </location>
</feature>
<feature type="transmembrane region" description="Helical" evidence="5">
    <location>
        <begin position="105"/>
        <end position="121"/>
    </location>
</feature>
<dbReference type="EMBL" id="JBFNXR010000047">
    <property type="protein sequence ID" value="MEW9855771.1"/>
    <property type="molecule type" value="Genomic_DNA"/>
</dbReference>
<keyword evidence="8" id="KW-1185">Reference proteome</keyword>
<evidence type="ECO:0000259" key="6">
    <source>
        <dbReference type="Pfam" id="PF04138"/>
    </source>
</evidence>
<comment type="caution">
    <text evidence="7">The sequence shown here is derived from an EMBL/GenBank/DDBJ whole genome shotgun (WGS) entry which is preliminary data.</text>
</comment>
<accession>A0ABV3RCE4</accession>
<feature type="transmembrane region" description="Helical" evidence="5">
    <location>
        <begin position="76"/>
        <end position="99"/>
    </location>
</feature>
<evidence type="ECO:0000256" key="5">
    <source>
        <dbReference type="SAM" id="Phobius"/>
    </source>
</evidence>